<proteinExistence type="predicted"/>
<dbReference type="AlphaFoldDB" id="A0A2M7XE28"/>
<evidence type="ECO:0000313" key="1">
    <source>
        <dbReference type="EMBL" id="PJA45976.1"/>
    </source>
</evidence>
<sequence>MFKILIAATPVLFSKFFTVADREAVLAAIPKGTRRVVFVDNPATAHLIATVESLVSKGIVVIVRDHHDVLNPRNPREKEIANAANRVRELVGVNALISNRQANPACSGLIQVGEFAGKGTVIVADPDPDGLTAAMKASGLVYEGLDTDAATLDGARSEQTAERLTPIALLLVKGLGSLPPFDVNRPQLSEDAKSKLFQEFVAAASGDKVALDGLNLKVEAYEAGVKVAEGIASEASEPAPGVVMVNAAGKPRHDLTTLTQRMESCTGCRVTVVRKDSGPIAAKHGGVQYSLAVVKAVQAEINLQELLTPGFTSSPESGIISNTSFLLHVSQEVWESQVLPALRARFAA</sequence>
<accession>A0A2M7XE28</accession>
<name>A0A2M7XE28_9BACT</name>
<protein>
    <submittedName>
        <fullName evidence="1">Uncharacterized protein</fullName>
    </submittedName>
</protein>
<evidence type="ECO:0000313" key="2">
    <source>
        <dbReference type="Proteomes" id="UP000231263"/>
    </source>
</evidence>
<gene>
    <name evidence="1" type="ORF">CO173_04070</name>
</gene>
<comment type="caution">
    <text evidence="1">The sequence shown here is derived from an EMBL/GenBank/DDBJ whole genome shotgun (WGS) entry which is preliminary data.</text>
</comment>
<reference evidence="2" key="1">
    <citation type="submission" date="2017-09" db="EMBL/GenBank/DDBJ databases">
        <title>Depth-based differentiation of microbial function through sediment-hosted aquifers and enrichment of novel symbionts in the deep terrestrial subsurface.</title>
        <authorList>
            <person name="Probst A.J."/>
            <person name="Ladd B."/>
            <person name="Jarett J.K."/>
            <person name="Geller-Mcgrath D.E."/>
            <person name="Sieber C.M.K."/>
            <person name="Emerson J.B."/>
            <person name="Anantharaman K."/>
            <person name="Thomas B.C."/>
            <person name="Malmstrom R."/>
            <person name="Stieglmeier M."/>
            <person name="Klingl A."/>
            <person name="Woyke T."/>
            <person name="Ryan C.M."/>
            <person name="Banfield J.F."/>
        </authorList>
    </citation>
    <scope>NUCLEOTIDE SEQUENCE [LARGE SCALE GENOMIC DNA]</scope>
</reference>
<dbReference type="EMBL" id="PFWT01000020">
    <property type="protein sequence ID" value="PJA45976.1"/>
    <property type="molecule type" value="Genomic_DNA"/>
</dbReference>
<organism evidence="1 2">
    <name type="scientific">Candidatus Uhrbacteria bacterium CG_4_9_14_3_um_filter_41_35</name>
    <dbReference type="NCBI Taxonomy" id="1975034"/>
    <lineage>
        <taxon>Bacteria</taxon>
        <taxon>Candidatus Uhriibacteriota</taxon>
    </lineage>
</organism>
<dbReference type="Proteomes" id="UP000231263">
    <property type="component" value="Unassembled WGS sequence"/>
</dbReference>